<sequence>MPSPSPLTRRPRATAFSIEDLLDHVRQGSIRIPKFQRPLKWTARDINELLDSVYRGYPIGTLLFWQREAPASHIEIGPVRLDAPQTAQALWVVDGQQRITALTGVLLHPDFNGEGGNDNYRLYFDLEKEDFVRPTRREQLPAHWLPMNVVVDSELLLNWLDRYSGRAEHPEHTRTAIKLGKMLREYQIPAYIVEADAEETLRIIFERLNSTGKALSKADVFHSLHGGLSREQPSDLRSLSRSLEEMEFGTIEEEWLLKAVLSIEGLDITRDFRSQFKGDHDLKSALRQTERALRDTIVFLKRDAGIPRIELLPYKLPLVILARFFHLHPEPSARSRELLSRWLWRGAITTFHRGESIPTVRKSLAAIGRTEDESIQALLSELPKAPARELNLLDYNFRTAETKLQVNALLALHPRDLRSGEFLDVPSIVGTQGATALRPIITSPPRLRPDDVGAPLLKRLMQGLANRLFHPAMEKHSLLTALEQPVHPEVLSSHGIPSEAFTVLQQGNKLGLLALRQRFLEHHIKAFLDLKARWLESDRKSLQSLLITDEEA</sequence>
<dbReference type="Proteomes" id="UP001207654">
    <property type="component" value="Unassembled WGS sequence"/>
</dbReference>
<dbReference type="PANTHER" id="PTHR37292:SF2">
    <property type="entry name" value="DUF262 DOMAIN-CONTAINING PROTEIN"/>
    <property type="match status" value="1"/>
</dbReference>
<dbReference type="InterPro" id="IPR004919">
    <property type="entry name" value="GmrSD_N"/>
</dbReference>
<evidence type="ECO:0000313" key="2">
    <source>
        <dbReference type="EMBL" id="MCY1076475.1"/>
    </source>
</evidence>
<evidence type="ECO:0000259" key="1">
    <source>
        <dbReference type="Pfam" id="PF03235"/>
    </source>
</evidence>
<accession>A0ABT4A4A6</accession>
<dbReference type="RefSeq" id="WP_267535362.1">
    <property type="nucleotide sequence ID" value="NZ_JAPNKA010000001.1"/>
</dbReference>
<protein>
    <submittedName>
        <fullName evidence="2">DUF262 domain-containing protein</fullName>
    </submittedName>
</protein>
<name>A0ABT4A4A6_9BACT</name>
<proteinExistence type="predicted"/>
<keyword evidence="3" id="KW-1185">Reference proteome</keyword>
<dbReference type="EMBL" id="JAPNKA010000001">
    <property type="protein sequence ID" value="MCY1076475.1"/>
    <property type="molecule type" value="Genomic_DNA"/>
</dbReference>
<reference evidence="2 3" key="1">
    <citation type="submission" date="2022-11" db="EMBL/GenBank/DDBJ databases">
        <title>Minimal conservation of predation-associated metabolite biosynthetic gene clusters underscores biosynthetic potential of Myxococcota including descriptions for ten novel species: Archangium lansinium sp. nov., Myxococcus landrumus sp. nov., Nannocystis bai.</title>
        <authorList>
            <person name="Ahearne A."/>
            <person name="Stevens C."/>
            <person name="Phillips K."/>
        </authorList>
    </citation>
    <scope>NUCLEOTIDE SEQUENCE [LARGE SCALE GENOMIC DNA]</scope>
    <source>
        <strain evidence="2 3">MIWBW</strain>
    </source>
</reference>
<dbReference type="Pfam" id="PF03235">
    <property type="entry name" value="GmrSD_N"/>
    <property type="match status" value="1"/>
</dbReference>
<gene>
    <name evidence="2" type="ORF">OV287_18525</name>
</gene>
<evidence type="ECO:0000313" key="3">
    <source>
        <dbReference type="Proteomes" id="UP001207654"/>
    </source>
</evidence>
<feature type="domain" description="GmrSD restriction endonucleases N-terminal" evidence="1">
    <location>
        <begin position="18"/>
        <end position="224"/>
    </location>
</feature>
<dbReference type="PANTHER" id="PTHR37292">
    <property type="entry name" value="VNG6097C"/>
    <property type="match status" value="1"/>
</dbReference>
<comment type="caution">
    <text evidence="2">The sequence shown here is derived from an EMBL/GenBank/DDBJ whole genome shotgun (WGS) entry which is preliminary data.</text>
</comment>
<organism evidence="2 3">
    <name type="scientific">Archangium lansingense</name>
    <dbReference type="NCBI Taxonomy" id="2995310"/>
    <lineage>
        <taxon>Bacteria</taxon>
        <taxon>Pseudomonadati</taxon>
        <taxon>Myxococcota</taxon>
        <taxon>Myxococcia</taxon>
        <taxon>Myxococcales</taxon>
        <taxon>Cystobacterineae</taxon>
        <taxon>Archangiaceae</taxon>
        <taxon>Archangium</taxon>
    </lineage>
</organism>